<dbReference type="PANTHER" id="PTHR10071:SF281">
    <property type="entry name" value="BOX A-BINDING FACTOR-RELATED"/>
    <property type="match status" value="1"/>
</dbReference>
<protein>
    <recommendedName>
        <fullName evidence="10">GATA-type domain-containing protein</fullName>
    </recommendedName>
</protein>
<keyword evidence="7" id="KW-0539">Nucleus</keyword>
<reference evidence="11 12" key="1">
    <citation type="journal article" date="2020" name="ISME J.">
        <title>Uncovering the hidden diversity of litter-decomposition mechanisms in mushroom-forming fungi.</title>
        <authorList>
            <person name="Floudas D."/>
            <person name="Bentzer J."/>
            <person name="Ahren D."/>
            <person name="Johansson T."/>
            <person name="Persson P."/>
            <person name="Tunlid A."/>
        </authorList>
    </citation>
    <scope>NUCLEOTIDE SEQUENCE [LARGE SCALE GENOMIC DNA]</scope>
    <source>
        <strain evidence="11 12">CBS 146.42</strain>
    </source>
</reference>
<evidence type="ECO:0000256" key="5">
    <source>
        <dbReference type="ARBA" id="ARBA00023015"/>
    </source>
</evidence>
<dbReference type="SUPFAM" id="SSF57716">
    <property type="entry name" value="Glucocorticoid receptor-like (DNA-binding domain)"/>
    <property type="match status" value="1"/>
</dbReference>
<comment type="subcellular location">
    <subcellularLocation>
        <location evidence="1">Nucleus</location>
    </subcellularLocation>
</comment>
<evidence type="ECO:0000256" key="4">
    <source>
        <dbReference type="ARBA" id="ARBA00022833"/>
    </source>
</evidence>
<feature type="compositionally biased region" description="Polar residues" evidence="9">
    <location>
        <begin position="570"/>
        <end position="589"/>
    </location>
</feature>
<feature type="compositionally biased region" description="Basic and acidic residues" evidence="9">
    <location>
        <begin position="422"/>
        <end position="439"/>
    </location>
</feature>
<feature type="region of interest" description="Disordered" evidence="9">
    <location>
        <begin position="1"/>
        <end position="88"/>
    </location>
</feature>
<dbReference type="CDD" id="cd00202">
    <property type="entry name" value="ZnF_GATA"/>
    <property type="match status" value="1"/>
</dbReference>
<keyword evidence="6" id="KW-0804">Transcription</keyword>
<feature type="domain" description="GATA-type" evidence="10">
    <location>
        <begin position="1046"/>
        <end position="1099"/>
    </location>
</feature>
<feature type="region of interest" description="Disordered" evidence="9">
    <location>
        <begin position="340"/>
        <end position="379"/>
    </location>
</feature>
<feature type="region of interest" description="Disordered" evidence="9">
    <location>
        <begin position="905"/>
        <end position="1052"/>
    </location>
</feature>
<feature type="compositionally biased region" description="Polar residues" evidence="9">
    <location>
        <begin position="342"/>
        <end position="355"/>
    </location>
</feature>
<feature type="compositionally biased region" description="Polar residues" evidence="9">
    <location>
        <begin position="1144"/>
        <end position="1154"/>
    </location>
</feature>
<feature type="compositionally biased region" description="Basic and acidic residues" evidence="9">
    <location>
        <begin position="447"/>
        <end position="470"/>
    </location>
</feature>
<dbReference type="GO" id="GO:0000981">
    <property type="term" value="F:DNA-binding transcription factor activity, RNA polymerase II-specific"/>
    <property type="evidence" value="ECO:0007669"/>
    <property type="project" value="TreeGrafter"/>
</dbReference>
<proteinExistence type="predicted"/>
<feature type="region of interest" description="Disordered" evidence="9">
    <location>
        <begin position="558"/>
        <end position="598"/>
    </location>
</feature>
<keyword evidence="5" id="KW-0805">Transcription regulation</keyword>
<dbReference type="PROSITE" id="PS50114">
    <property type="entry name" value="GATA_ZN_FINGER_2"/>
    <property type="match status" value="1"/>
</dbReference>
<evidence type="ECO:0000256" key="9">
    <source>
        <dbReference type="SAM" id="MobiDB-lite"/>
    </source>
</evidence>
<evidence type="ECO:0000256" key="7">
    <source>
        <dbReference type="ARBA" id="ARBA00023242"/>
    </source>
</evidence>
<feature type="compositionally biased region" description="Low complexity" evidence="9">
    <location>
        <begin position="308"/>
        <end position="326"/>
    </location>
</feature>
<keyword evidence="2" id="KW-0479">Metal-binding</keyword>
<feature type="compositionally biased region" description="Polar residues" evidence="9">
    <location>
        <begin position="1102"/>
        <end position="1113"/>
    </location>
</feature>
<dbReference type="InterPro" id="IPR000679">
    <property type="entry name" value="Znf_GATA"/>
</dbReference>
<dbReference type="Gene3D" id="3.30.50.10">
    <property type="entry name" value="Erythroid Transcription Factor GATA-1, subunit A"/>
    <property type="match status" value="1"/>
</dbReference>
<dbReference type="InterPro" id="IPR013088">
    <property type="entry name" value="Znf_NHR/GATA"/>
</dbReference>
<dbReference type="PROSITE" id="PS00344">
    <property type="entry name" value="GATA_ZN_FINGER_1"/>
    <property type="match status" value="1"/>
</dbReference>
<feature type="compositionally biased region" description="Polar residues" evidence="9">
    <location>
        <begin position="920"/>
        <end position="978"/>
    </location>
</feature>
<keyword evidence="4" id="KW-0862">Zinc</keyword>
<feature type="region of interest" description="Disordered" evidence="9">
    <location>
        <begin position="420"/>
        <end position="470"/>
    </location>
</feature>
<comment type="caution">
    <text evidence="11">The sequence shown here is derived from an EMBL/GenBank/DDBJ whole genome shotgun (WGS) entry which is preliminary data.</text>
</comment>
<dbReference type="FunFam" id="3.30.50.10:FF:000007">
    <property type="entry name" value="Nitrogen regulatory AreA, N-terminal"/>
    <property type="match status" value="1"/>
</dbReference>
<feature type="compositionally biased region" description="Polar residues" evidence="9">
    <location>
        <begin position="1"/>
        <end position="36"/>
    </location>
</feature>
<evidence type="ECO:0000256" key="1">
    <source>
        <dbReference type="ARBA" id="ARBA00004123"/>
    </source>
</evidence>
<dbReference type="GO" id="GO:0045944">
    <property type="term" value="P:positive regulation of transcription by RNA polymerase II"/>
    <property type="evidence" value="ECO:0007669"/>
    <property type="project" value="TreeGrafter"/>
</dbReference>
<dbReference type="OrthoDB" id="515401at2759"/>
<evidence type="ECO:0000313" key="11">
    <source>
        <dbReference type="EMBL" id="KAF5354744.1"/>
    </source>
</evidence>
<evidence type="ECO:0000256" key="3">
    <source>
        <dbReference type="ARBA" id="ARBA00022771"/>
    </source>
</evidence>
<dbReference type="GO" id="GO:0008270">
    <property type="term" value="F:zinc ion binding"/>
    <property type="evidence" value="ECO:0007669"/>
    <property type="project" value="UniProtKB-KW"/>
</dbReference>
<dbReference type="EMBL" id="JAACJO010000008">
    <property type="protein sequence ID" value="KAF5354744.1"/>
    <property type="molecule type" value="Genomic_DNA"/>
</dbReference>
<organism evidence="11 12">
    <name type="scientific">Leucocoprinus leucothites</name>
    <dbReference type="NCBI Taxonomy" id="201217"/>
    <lineage>
        <taxon>Eukaryota</taxon>
        <taxon>Fungi</taxon>
        <taxon>Dikarya</taxon>
        <taxon>Basidiomycota</taxon>
        <taxon>Agaricomycotina</taxon>
        <taxon>Agaricomycetes</taxon>
        <taxon>Agaricomycetidae</taxon>
        <taxon>Agaricales</taxon>
        <taxon>Agaricineae</taxon>
        <taxon>Agaricaceae</taxon>
        <taxon>Leucocoprinus</taxon>
    </lineage>
</organism>
<feature type="compositionally biased region" description="Polar residues" evidence="9">
    <location>
        <begin position="167"/>
        <end position="182"/>
    </location>
</feature>
<feature type="compositionally biased region" description="Polar residues" evidence="9">
    <location>
        <begin position="206"/>
        <end position="220"/>
    </location>
</feature>
<dbReference type="GO" id="GO:0005634">
    <property type="term" value="C:nucleus"/>
    <property type="evidence" value="ECO:0007669"/>
    <property type="project" value="UniProtKB-SubCell"/>
</dbReference>
<dbReference type="Pfam" id="PF08550">
    <property type="entry name" value="GATA_AreA"/>
    <property type="match status" value="1"/>
</dbReference>
<dbReference type="Proteomes" id="UP000559027">
    <property type="component" value="Unassembled WGS sequence"/>
</dbReference>
<evidence type="ECO:0000256" key="8">
    <source>
        <dbReference type="PROSITE-ProRule" id="PRU00094"/>
    </source>
</evidence>
<feature type="compositionally biased region" description="Low complexity" evidence="9">
    <location>
        <begin position="75"/>
        <end position="86"/>
    </location>
</feature>
<feature type="compositionally biased region" description="Polar residues" evidence="9">
    <location>
        <begin position="189"/>
        <end position="199"/>
    </location>
</feature>
<feature type="compositionally biased region" description="Gly residues" evidence="9">
    <location>
        <begin position="801"/>
        <end position="819"/>
    </location>
</feature>
<dbReference type="SMART" id="SM00401">
    <property type="entry name" value="ZnF_GATA"/>
    <property type="match status" value="1"/>
</dbReference>
<feature type="region of interest" description="Disordered" evidence="9">
    <location>
        <begin position="793"/>
        <end position="829"/>
    </location>
</feature>
<sequence length="1184" mass="124255">MERSSTNNRGHSNTTSSGWGSTRPTLNTSPLSTHPGISSPSELSPHLSSIPPSSASSPWSQTASLSATHSPGQFLPLSPASRAASSDNLNPHATIRQFNNTDWTSVFSAPLNPLVFAALAANGVLPPLSQGTPSSLPSSAFHHPYSSSSSSSPTISISPQPSTSGSWTQPSSVYSHTPSLFSSKPPLPRSNTSLASQLQIPKDKLTPSNIRTSSLRSPPDNSLRPVDPTSFVRSSSTRRFDVPTLPTSNFAHPPVQPVQYNPVLYSGERSSTGLPPSLWMSPASTTAIQPGAFRALNDNSASLLSTESSHTARSPAPSTSTTTESKSNLFSEIFTDGLFPSNGPSLSPQVTSPFTSPRVLGSPTLQPQPLDPDADPDQLAKEDPLATQVWKMYARQKATLPHAQRMENITWRMMALALKKKKGEEEARQNTEVTNEKQDTPSQPDVTPDHQASDGTSEVRDELGERGRRIDKGKARVRVIGFDGTNQDGPEEDEAAPMDWRAISRSRSRISMDWRPTSRSRSRVADTPMTFEQHGLLHSHSIENQYPFPTLAASPLEPSKADNTYGRGLNRSSAGVSVPSTSLLSSGRPSPTFAGLASSSNPLPSVLEDPTDHLPGAFDIPADNRYVHSMHLNALSSFDDSFVPSSLPATGLHGFPKSPGSDAAVVPTPTFPRHVRKTSFDHTVSREMILQNIGGRHQVNGKPLPPMDSSVGTKRPADNVHFDSLLRADPSNLEGSAMRMMSSADVADHLENNSFPSSSFNFAYPAYEGIFDLPTPGNTSSVGNADFSLPLRTSGGAVDRTGGGNGDGGGSNTSGGAGQGYLMRGPTSGNLFSQQSGHHEGLSAAAAAASAAMAEGYAQLSAANLVDDSGLDYRQLMGLGLVYSLDGSPFTHVDPTQIVNFTTSANSGGLSPASDWANGLGTSTAASPESYNASNPSTPASTESPGATGIGSTANPPQASRRTTDQPRNYMSLQQGAQEVQRRKSVSTSNNVANSPESTSADGSSPAATPESSGAVINATTSLKEESSGAAGGGNSKSGKNGEDGEQPPTVCTNCQTTNTPLWRRDPEGQPLCNACGLFYKLHGVVRPLSLKTDVIKKRNRASGNPNNGTRKSATLPKIASSTSRPRSQSSSMSSSTVRGGAPSASTTRVSVTQAAAGGGGGVGTSNMALKRQRRTSGLTNTTS</sequence>
<dbReference type="Pfam" id="PF00320">
    <property type="entry name" value="GATA"/>
    <property type="match status" value="1"/>
</dbReference>
<dbReference type="GO" id="GO:0000978">
    <property type="term" value="F:RNA polymerase II cis-regulatory region sequence-specific DNA binding"/>
    <property type="evidence" value="ECO:0007669"/>
    <property type="project" value="TreeGrafter"/>
</dbReference>
<evidence type="ECO:0000259" key="10">
    <source>
        <dbReference type="PROSITE" id="PS50114"/>
    </source>
</evidence>
<feature type="compositionally biased region" description="Low complexity" evidence="9">
    <location>
        <begin position="38"/>
        <end position="67"/>
    </location>
</feature>
<feature type="region of interest" description="Disordered" evidence="9">
    <location>
        <begin position="131"/>
        <end position="238"/>
    </location>
</feature>
<accession>A0A8H5D7T6</accession>
<name>A0A8H5D7T6_9AGAR</name>
<evidence type="ECO:0000256" key="6">
    <source>
        <dbReference type="ARBA" id="ARBA00023163"/>
    </source>
</evidence>
<keyword evidence="3 8" id="KW-0863">Zinc-finger</keyword>
<gene>
    <name evidence="11" type="ORF">D9756_005254</name>
</gene>
<feature type="region of interest" description="Disordered" evidence="9">
    <location>
        <begin position="1097"/>
        <end position="1184"/>
    </location>
</feature>
<dbReference type="InterPro" id="IPR039355">
    <property type="entry name" value="Transcription_factor_GATA"/>
</dbReference>
<keyword evidence="12" id="KW-1185">Reference proteome</keyword>
<evidence type="ECO:0000256" key="2">
    <source>
        <dbReference type="ARBA" id="ARBA00022723"/>
    </source>
</evidence>
<dbReference type="PANTHER" id="PTHR10071">
    <property type="entry name" value="TRANSCRIPTION FACTOR GATA FAMILY MEMBER"/>
    <property type="match status" value="1"/>
</dbReference>
<feature type="compositionally biased region" description="Low complexity" evidence="9">
    <location>
        <begin position="137"/>
        <end position="166"/>
    </location>
</feature>
<dbReference type="PRINTS" id="PR00619">
    <property type="entry name" value="GATAZNFINGER"/>
</dbReference>
<feature type="compositionally biased region" description="Polar residues" evidence="9">
    <location>
        <begin position="986"/>
        <end position="1012"/>
    </location>
</feature>
<dbReference type="AlphaFoldDB" id="A0A8H5D7T6"/>
<feature type="compositionally biased region" description="Low complexity" evidence="9">
    <location>
        <begin position="1121"/>
        <end position="1137"/>
    </location>
</feature>
<evidence type="ECO:0000313" key="12">
    <source>
        <dbReference type="Proteomes" id="UP000559027"/>
    </source>
</evidence>
<dbReference type="InterPro" id="IPR013860">
    <property type="entry name" value="AreA_GATA"/>
</dbReference>
<dbReference type="GO" id="GO:0000122">
    <property type="term" value="P:negative regulation of transcription by RNA polymerase II"/>
    <property type="evidence" value="ECO:0007669"/>
    <property type="project" value="TreeGrafter"/>
</dbReference>
<feature type="region of interest" description="Disordered" evidence="9">
    <location>
        <begin position="304"/>
        <end position="326"/>
    </location>
</feature>